<comment type="caution">
    <text evidence="1">The sequence shown here is derived from an EMBL/GenBank/DDBJ whole genome shotgun (WGS) entry which is preliminary data.</text>
</comment>
<dbReference type="Proteomes" id="UP001642360">
    <property type="component" value="Unassembled WGS sequence"/>
</dbReference>
<evidence type="ECO:0000313" key="2">
    <source>
        <dbReference type="Proteomes" id="UP001642360"/>
    </source>
</evidence>
<name>A0ABC8V5F2_9AQUA</name>
<protein>
    <submittedName>
        <fullName evidence="1">Uncharacterized protein</fullName>
    </submittedName>
</protein>
<sequence>MVAPLTVRASCERGVLCRRSTATTVFVLKNCKSNPWGVHLARFKNDEAVSFIPRDGSFDLMTYRLRFSFWLCVDLEIDKDALKLITSRSDGSLWDVEMTVEQLNLIGQ</sequence>
<gene>
    <name evidence="1" type="ORF">ILEXP_LOCUS59186</name>
</gene>
<dbReference type="EMBL" id="CAUOFW020010501">
    <property type="protein sequence ID" value="CAK9188504.1"/>
    <property type="molecule type" value="Genomic_DNA"/>
</dbReference>
<dbReference type="SUPFAM" id="SSF49447">
    <property type="entry name" value="Second domain of Mu2 adaptin subunit (ap50) of ap2 adaptor"/>
    <property type="match status" value="1"/>
</dbReference>
<keyword evidence="2" id="KW-1185">Reference proteome</keyword>
<organism evidence="1 2">
    <name type="scientific">Ilex paraguariensis</name>
    <name type="common">yerba mate</name>
    <dbReference type="NCBI Taxonomy" id="185542"/>
    <lineage>
        <taxon>Eukaryota</taxon>
        <taxon>Viridiplantae</taxon>
        <taxon>Streptophyta</taxon>
        <taxon>Embryophyta</taxon>
        <taxon>Tracheophyta</taxon>
        <taxon>Spermatophyta</taxon>
        <taxon>Magnoliopsida</taxon>
        <taxon>eudicotyledons</taxon>
        <taxon>Gunneridae</taxon>
        <taxon>Pentapetalae</taxon>
        <taxon>asterids</taxon>
        <taxon>campanulids</taxon>
        <taxon>Aquifoliales</taxon>
        <taxon>Aquifoliaceae</taxon>
        <taxon>Ilex</taxon>
    </lineage>
</organism>
<reference evidence="1 2" key="1">
    <citation type="submission" date="2024-02" db="EMBL/GenBank/DDBJ databases">
        <authorList>
            <person name="Vignale AGUSTIN F."/>
            <person name="Sosa J E."/>
            <person name="Modenutti C."/>
        </authorList>
    </citation>
    <scope>NUCLEOTIDE SEQUENCE [LARGE SCALE GENOMIC DNA]</scope>
</reference>
<proteinExistence type="predicted"/>
<dbReference type="AlphaFoldDB" id="A0ABC8V5F2"/>
<evidence type="ECO:0000313" key="1">
    <source>
        <dbReference type="EMBL" id="CAK9188504.1"/>
    </source>
</evidence>
<dbReference type="Gene3D" id="2.60.40.1170">
    <property type="entry name" value="Mu homology domain, subdomain B"/>
    <property type="match status" value="1"/>
</dbReference>
<accession>A0ABC8V5F2</accession>
<dbReference type="InterPro" id="IPR036168">
    <property type="entry name" value="AP2_Mu_C_sf"/>
</dbReference>